<dbReference type="Pfam" id="PF13515">
    <property type="entry name" value="FUSC_2"/>
    <property type="match status" value="1"/>
</dbReference>
<dbReference type="InterPro" id="IPR049453">
    <property type="entry name" value="Memb_transporter_dom"/>
</dbReference>
<evidence type="ECO:0000256" key="3">
    <source>
        <dbReference type="ARBA" id="ARBA00022692"/>
    </source>
</evidence>
<evidence type="ECO:0000259" key="8">
    <source>
        <dbReference type="Pfam" id="PF13515"/>
    </source>
</evidence>
<feature type="compositionally biased region" description="Gly residues" evidence="6">
    <location>
        <begin position="257"/>
        <end position="278"/>
    </location>
</feature>
<feature type="compositionally biased region" description="Basic residues" evidence="6">
    <location>
        <begin position="1179"/>
        <end position="1188"/>
    </location>
</feature>
<keyword evidence="5 7" id="KW-0472">Membrane</keyword>
<feature type="domain" description="Integral membrane bound transporter" evidence="8">
    <location>
        <begin position="770"/>
        <end position="893"/>
    </location>
</feature>
<dbReference type="GO" id="GO:0005886">
    <property type="term" value="C:plasma membrane"/>
    <property type="evidence" value="ECO:0007669"/>
    <property type="project" value="UniProtKB-SubCell"/>
</dbReference>
<name>A0A640KCM7_LEITA</name>
<dbReference type="PANTHER" id="PTHR30509:SF9">
    <property type="entry name" value="MULTIDRUG RESISTANCE PROTEIN MDTO"/>
    <property type="match status" value="1"/>
</dbReference>
<keyword evidence="2" id="KW-1003">Cell membrane</keyword>
<evidence type="ECO:0000256" key="7">
    <source>
        <dbReference type="SAM" id="Phobius"/>
    </source>
</evidence>
<reference evidence="9" key="1">
    <citation type="submission" date="2019-11" db="EMBL/GenBank/DDBJ databases">
        <title>Leishmania tarentolae CDS.</title>
        <authorList>
            <person name="Goto Y."/>
            <person name="Yamagishi J."/>
        </authorList>
    </citation>
    <scope>NUCLEOTIDE SEQUENCE [LARGE SCALE GENOMIC DNA]</scope>
    <source>
        <strain evidence="9">Parrot Tar II</strain>
    </source>
</reference>
<evidence type="ECO:0000256" key="4">
    <source>
        <dbReference type="ARBA" id="ARBA00022989"/>
    </source>
</evidence>
<comment type="caution">
    <text evidence="9">The sequence shown here is derived from an EMBL/GenBank/DDBJ whole genome shotgun (WGS) entry which is preliminary data.</text>
</comment>
<feature type="compositionally biased region" description="Low complexity" evidence="6">
    <location>
        <begin position="1591"/>
        <end position="1605"/>
    </location>
</feature>
<feature type="transmembrane region" description="Helical" evidence="7">
    <location>
        <begin position="483"/>
        <end position="503"/>
    </location>
</feature>
<dbReference type="PANTHER" id="PTHR30509">
    <property type="entry name" value="P-HYDROXYBENZOIC ACID EFFLUX PUMP SUBUNIT-RELATED"/>
    <property type="match status" value="1"/>
</dbReference>
<evidence type="ECO:0000256" key="5">
    <source>
        <dbReference type="ARBA" id="ARBA00023136"/>
    </source>
</evidence>
<feature type="region of interest" description="Disordered" evidence="6">
    <location>
        <begin position="1170"/>
        <end position="1206"/>
    </location>
</feature>
<feature type="compositionally biased region" description="Low complexity" evidence="6">
    <location>
        <begin position="1309"/>
        <end position="1334"/>
    </location>
</feature>
<feature type="compositionally biased region" description="Basic and acidic residues" evidence="6">
    <location>
        <begin position="242"/>
        <end position="254"/>
    </location>
</feature>
<evidence type="ECO:0000256" key="1">
    <source>
        <dbReference type="ARBA" id="ARBA00004651"/>
    </source>
</evidence>
<feature type="region of interest" description="Disordered" evidence="6">
    <location>
        <begin position="224"/>
        <end position="285"/>
    </location>
</feature>
<dbReference type="Proteomes" id="UP000419144">
    <property type="component" value="Unassembled WGS sequence"/>
</dbReference>
<feature type="transmembrane region" description="Helical" evidence="7">
    <location>
        <begin position="408"/>
        <end position="427"/>
    </location>
</feature>
<feature type="transmembrane region" description="Helical" evidence="7">
    <location>
        <begin position="456"/>
        <end position="471"/>
    </location>
</feature>
<dbReference type="OrthoDB" id="265582at2759"/>
<feature type="region of interest" description="Disordered" evidence="6">
    <location>
        <begin position="1"/>
        <end position="115"/>
    </location>
</feature>
<keyword evidence="10" id="KW-1185">Reference proteome</keyword>
<feature type="region of interest" description="Disordered" evidence="6">
    <location>
        <begin position="1529"/>
        <end position="1643"/>
    </location>
</feature>
<gene>
    <name evidence="9" type="ORF">LtaPh_1206001</name>
</gene>
<feature type="transmembrane region" description="Helical" evidence="7">
    <location>
        <begin position="433"/>
        <end position="449"/>
    </location>
</feature>
<sequence length="1896" mass="201740">MSGEEVASSVTPHDNRSASAHRAQDRENTTSARGTRRHVHSRVLLFPSCTSEGSHATPQKVMTRAQSCGEFRGFAAPRNHSQVPRPETPPPFAHQEQPQESVSPKTPTPPKPQVHAAVASTPSVTPEAAAAAAKVLLNPEGQRRMVAAGMSNSRHMWGQEMPFLRPHFFDPHRQRPNGMAKGQSDTPAGATEVRANVTHAGADMWPSRSAEGQGGHLMATAAATENEDSPLIFGRTPSPPRAGRDTGVSRDIQHGEQQGGKGASGDGAGAGKGEGSSDGGSESERLLPTSCISESMMRPKSANANTWDSPTILRMRNMNALRAYSWDQRVFLPQGDGFMGTIFELLASPRVWEKVIWAIRGSTIAILPTLVLCLEPTTSHMFPLPTSVVFLAYWASQPTLGAGLRETFTVLKAFIISLAFLCLVVAIQPGPKWLTILILFISLSIAAFASQQMRVMIAYCFASVLMQYLVHPDTTGFRAIGDFYLTVFIGQGFAVGALIFPYIRWSSENARRYLIVMGDAISLSVHGACCSFWVEKSLLERQLHVARLRQLRQTIQASMAKAEEGLSEMGYEPHSGVYITRLKTRMAFLKNVFNVVESMTLVIEQITANPTLIETPMCRAFGERIRGELSVAAAAMDAMLLRVVNFDDLVSAADTEAFRAAKARYEDAVSRVRDEVILSNEDYCTDNSDILLGFFLFSVEELMKIIGGFQDAACSRNNLRYFLLFPLRDLRSLWSAFVELHSAITRRHSITRRLKEGIKLSLTITLAAFFQTYALKISATNPTFGVDTIAFLYRSTGGDSFQYGQGRLLGTVLGCLTGLVGVELADGRRPVLYACTVVLTFIGCYIQSSPTCGPIGTGMTSGVISVVLQYTNKDGAIVRIEQNCFAVILYFIVTSLVWPARCQTKVRTGFDGCMRMGREVTDRLLRNLDLPHSATAVSSDAMALLNEMKKKIYQQLQNLNGARLEPTMDSADFPEMAWRMLVATQRKLLVTLLMMRHAYATFMSSTIGEGAADPRSGNDEASGGACAAATSISVHWVVLHRISPYTRQLSLLLYEAMEMYLLLMSKVTFVPTSELTRLRLGMMQCYDRIVAVYIETIQHELQDSDGDGDDGGFDDDDEDMAGTAVKQEESAEKATAPATAGVCAPVFTPSGLLVDAEVRENKSFLNSTTLLKSHTDLHPRRRRRKMSKSAKPEREKGDTGGGRIAYKLTPGERQRLRDYMLGQHTSSALNTSSFTSATAMAAGVESDRLSAAPGNVDADASIGSHSMLNLNATFFDCRASMFDPVLLRNAGIVVQEPVHEEPEAGRSNSTVSATLSTHHSTAHSSRQQSFSNRRSSAMNVDGTVFIEVPVRGASAVTLPPFPAGLDRSSASERSDGGAVPEPSSLGHGGTSAVPLDCKELDSIASMPPVDATPSTSKAKMLAPRPSVLQRSTVILTNASLTAAPGRVADASANAQGLSGSGPHNSNAGGEAADQAAPSHGTLLNNSSMFMAATAGGARAISGDVFALGRAARAALQPHLGLMGALQQADRPHGADDHACHDDGMGERSSTNMAAPLRDAALGPAPGTQGAHDERNTAAEGSPGLVLGGTLRGAAAASGSGNAGTADGEGDGRESREAVGTLLSDRGTHPDSTAGRAAERTLSSQVAATVPIPTAAAAGADAAADERAASSGANALPSNVDANGSFHAAGPAIPEALRAYVEGLAAHQQQQAPPPPALLGKTSYITLSSNLPVMNRTLPGGGSGLGNPAANAEDSVRAGPMPPTASAVAAAPSSGGGAHAGSTSVFHDAAPLAVAGGAASPEDTCARSFGVNNTSDIADMLRSFCGTHSFSPALLRLLQSDSEDGDKSDTDEYVLTNSDIHSLEAFLFGLRSLITQVGDIERYLLEVVHEVEMAKKL</sequence>
<proteinExistence type="predicted"/>
<feature type="compositionally biased region" description="Basic and acidic residues" evidence="6">
    <location>
        <begin position="1529"/>
        <end position="1545"/>
    </location>
</feature>
<evidence type="ECO:0000256" key="6">
    <source>
        <dbReference type="SAM" id="MobiDB-lite"/>
    </source>
</evidence>
<accession>A0A640KCM7</accession>
<feature type="compositionally biased region" description="Low complexity" evidence="6">
    <location>
        <begin position="1763"/>
        <end position="1772"/>
    </location>
</feature>
<dbReference type="EMBL" id="BLBS01000014">
    <property type="protein sequence ID" value="GET86794.1"/>
    <property type="molecule type" value="Genomic_DNA"/>
</dbReference>
<feature type="compositionally biased region" description="Polar residues" evidence="6">
    <location>
        <begin position="1452"/>
        <end position="1467"/>
    </location>
</feature>
<feature type="region of interest" description="Disordered" evidence="6">
    <location>
        <begin position="1452"/>
        <end position="1479"/>
    </location>
</feature>
<evidence type="ECO:0000313" key="10">
    <source>
        <dbReference type="Proteomes" id="UP000419144"/>
    </source>
</evidence>
<dbReference type="VEuPathDB" id="TriTrypDB:LtaPh_1206001"/>
<protein>
    <submittedName>
        <fullName evidence="9">Fusaric acid resistance protein-like, putative</fullName>
    </submittedName>
</protein>
<feature type="region of interest" description="Disordered" evidence="6">
    <location>
        <begin position="1299"/>
        <end position="1334"/>
    </location>
</feature>
<feature type="region of interest" description="Disordered" evidence="6">
    <location>
        <begin position="1737"/>
        <end position="1778"/>
    </location>
</feature>
<feature type="region of interest" description="Disordered" evidence="6">
    <location>
        <begin position="1364"/>
        <end position="1393"/>
    </location>
</feature>
<evidence type="ECO:0000256" key="2">
    <source>
        <dbReference type="ARBA" id="ARBA00022475"/>
    </source>
</evidence>
<keyword evidence="4 7" id="KW-1133">Transmembrane helix</keyword>
<feature type="compositionally biased region" description="Polar residues" evidence="6">
    <location>
        <begin position="48"/>
        <end position="57"/>
    </location>
</feature>
<organism evidence="9 10">
    <name type="scientific">Leishmania tarentolae</name>
    <name type="common">Sauroleishmania tarentolae</name>
    <dbReference type="NCBI Taxonomy" id="5689"/>
    <lineage>
        <taxon>Eukaryota</taxon>
        <taxon>Discoba</taxon>
        <taxon>Euglenozoa</taxon>
        <taxon>Kinetoplastea</taxon>
        <taxon>Metakinetoplastina</taxon>
        <taxon>Trypanosomatida</taxon>
        <taxon>Trypanosomatidae</taxon>
        <taxon>Leishmaniinae</taxon>
        <taxon>Leishmania</taxon>
        <taxon>lizard Leishmania</taxon>
    </lineage>
</organism>
<evidence type="ECO:0000313" key="9">
    <source>
        <dbReference type="EMBL" id="GET86794.1"/>
    </source>
</evidence>
<keyword evidence="3 7" id="KW-0812">Transmembrane</keyword>
<comment type="subcellular location">
    <subcellularLocation>
        <location evidence="1">Cell membrane</location>
        <topology evidence="1">Multi-pass membrane protein</topology>
    </subcellularLocation>
</comment>